<dbReference type="OrthoDB" id="7847955at2"/>
<dbReference type="eggNOG" id="COG0561">
    <property type="taxonomic scope" value="Bacteria"/>
</dbReference>
<dbReference type="EMBL" id="CP000301">
    <property type="protein sequence ID" value="ABD89210.1"/>
    <property type="molecule type" value="Genomic_DNA"/>
</dbReference>
<dbReference type="AlphaFoldDB" id="Q210H6"/>
<sequence>MSRIALVISDVDGTLVTKDKRLTEAAQKAVARLRGAGIGFTVTSSRPPVGMRMLVDPLGLDLPMGPFNGSSIVDPQFAVLEQHRIPATAAAISLKVLAEFAIDAWLFTTDHWFVDRLDGDYVAHEQGTIQADPTAVDDFSPYLDQACKIVGSTTDAALLARCEQAMQQALGTQALAVRSQSYYLDITPPGQDKGSFVRAMARRLGITTDAIATIGDMQNDLAMFKTSGLPIAMGNATPDVQRQARHVTASNEDDGFAAAVEFILKQQAAS</sequence>
<name>Q210H6_RHOPB</name>
<protein>
    <submittedName>
        <fullName evidence="1">Cof protein</fullName>
    </submittedName>
</protein>
<organism evidence="1">
    <name type="scientific">Rhodopseudomonas palustris (strain BisB18)</name>
    <dbReference type="NCBI Taxonomy" id="316056"/>
    <lineage>
        <taxon>Bacteria</taxon>
        <taxon>Pseudomonadati</taxon>
        <taxon>Pseudomonadota</taxon>
        <taxon>Alphaproteobacteria</taxon>
        <taxon>Hyphomicrobiales</taxon>
        <taxon>Nitrobacteraceae</taxon>
        <taxon>Rhodopseudomonas</taxon>
    </lineage>
</organism>
<dbReference type="Pfam" id="PF08282">
    <property type="entry name" value="Hydrolase_3"/>
    <property type="match status" value="1"/>
</dbReference>
<dbReference type="PROSITE" id="PS01228">
    <property type="entry name" value="COF_1"/>
    <property type="match status" value="1"/>
</dbReference>
<dbReference type="InterPro" id="IPR036412">
    <property type="entry name" value="HAD-like_sf"/>
</dbReference>
<dbReference type="NCBIfam" id="TIGR01484">
    <property type="entry name" value="HAD-SF-IIB"/>
    <property type="match status" value="1"/>
</dbReference>
<dbReference type="SFLD" id="SFLDS00003">
    <property type="entry name" value="Haloacid_Dehalogenase"/>
    <property type="match status" value="1"/>
</dbReference>
<dbReference type="InterPro" id="IPR006379">
    <property type="entry name" value="HAD-SF_hydro_IIB"/>
</dbReference>
<dbReference type="Gene3D" id="3.30.1240.10">
    <property type="match status" value="1"/>
</dbReference>
<dbReference type="Gene3D" id="3.40.50.1000">
    <property type="entry name" value="HAD superfamily/HAD-like"/>
    <property type="match status" value="1"/>
</dbReference>
<dbReference type="PANTHER" id="PTHR10000">
    <property type="entry name" value="PHOSPHOSERINE PHOSPHATASE"/>
    <property type="match status" value="1"/>
</dbReference>
<dbReference type="GO" id="GO:0005829">
    <property type="term" value="C:cytosol"/>
    <property type="evidence" value="ECO:0007669"/>
    <property type="project" value="TreeGrafter"/>
</dbReference>
<dbReference type="GO" id="GO:0016791">
    <property type="term" value="F:phosphatase activity"/>
    <property type="evidence" value="ECO:0007669"/>
    <property type="project" value="UniProtKB-ARBA"/>
</dbReference>
<gene>
    <name evidence="1" type="ordered locus">RPC_3675</name>
</gene>
<dbReference type="STRING" id="316056.RPC_3675"/>
<dbReference type="RefSeq" id="WP_011474092.1">
    <property type="nucleotide sequence ID" value="NC_007925.1"/>
</dbReference>
<dbReference type="KEGG" id="rpc:RPC_3675"/>
<dbReference type="NCBIfam" id="TIGR00099">
    <property type="entry name" value="Cof-subfamily"/>
    <property type="match status" value="1"/>
</dbReference>
<dbReference type="GO" id="GO:0000287">
    <property type="term" value="F:magnesium ion binding"/>
    <property type="evidence" value="ECO:0007669"/>
    <property type="project" value="TreeGrafter"/>
</dbReference>
<dbReference type="SUPFAM" id="SSF56784">
    <property type="entry name" value="HAD-like"/>
    <property type="match status" value="1"/>
</dbReference>
<dbReference type="SFLD" id="SFLDG01140">
    <property type="entry name" value="C2.B:_Phosphomannomutase_and_P"/>
    <property type="match status" value="1"/>
</dbReference>
<proteinExistence type="predicted"/>
<reference evidence="1" key="1">
    <citation type="submission" date="2006-03" db="EMBL/GenBank/DDBJ databases">
        <title>Complete sequence of Rhodopseudomonas palustris BisB18.</title>
        <authorList>
            <consortium name="US DOE Joint Genome Institute"/>
            <person name="Copeland A."/>
            <person name="Lucas S."/>
            <person name="Lapidus A."/>
            <person name="Barry K."/>
            <person name="Detter J.C."/>
            <person name="Glavina del Rio T."/>
            <person name="Hammon N."/>
            <person name="Israni S."/>
            <person name="Dalin E."/>
            <person name="Tice H."/>
            <person name="Pitluck S."/>
            <person name="Chain P."/>
            <person name="Malfatti S."/>
            <person name="Shin M."/>
            <person name="Vergez L."/>
            <person name="Schmutz J."/>
            <person name="Larimer F."/>
            <person name="Land M."/>
            <person name="Hauser L."/>
            <person name="Pelletier D.A."/>
            <person name="Kyrpides N."/>
            <person name="Anderson I."/>
            <person name="Oda Y."/>
            <person name="Harwood C.S."/>
            <person name="Richardson P."/>
        </authorList>
    </citation>
    <scope>NUCLEOTIDE SEQUENCE [LARGE SCALE GENOMIC DNA]</scope>
    <source>
        <strain evidence="1">BisB18</strain>
    </source>
</reference>
<dbReference type="InterPro" id="IPR023214">
    <property type="entry name" value="HAD_sf"/>
</dbReference>
<dbReference type="PANTHER" id="PTHR10000:SF8">
    <property type="entry name" value="HAD SUPERFAMILY HYDROLASE-LIKE, TYPE 3"/>
    <property type="match status" value="1"/>
</dbReference>
<dbReference type="CDD" id="cd07516">
    <property type="entry name" value="HAD_Pase"/>
    <property type="match status" value="1"/>
</dbReference>
<accession>Q210H6</accession>
<dbReference type="HOGENOM" id="CLU_044146_0_2_5"/>
<dbReference type="InterPro" id="IPR000150">
    <property type="entry name" value="Cof"/>
</dbReference>
<evidence type="ECO:0000313" key="1">
    <source>
        <dbReference type="EMBL" id="ABD89210.1"/>
    </source>
</evidence>